<dbReference type="InterPro" id="IPR008978">
    <property type="entry name" value="HSP20-like_chaperone"/>
</dbReference>
<evidence type="ECO:0000256" key="2">
    <source>
        <dbReference type="RuleBase" id="RU003616"/>
    </source>
</evidence>
<dbReference type="CDD" id="cd06464">
    <property type="entry name" value="ACD_sHsps-like"/>
    <property type="match status" value="1"/>
</dbReference>
<name>A0A5N0V175_9PSEU</name>
<reference evidence="4" key="1">
    <citation type="submission" date="2019-09" db="EMBL/GenBank/DDBJ databases">
        <authorList>
            <person name="Teo W.F.A."/>
            <person name="Duangmal K."/>
        </authorList>
    </citation>
    <scope>NUCLEOTIDE SEQUENCE [LARGE SCALE GENOMIC DNA]</scope>
    <source>
        <strain evidence="4">K81G1</strain>
    </source>
</reference>
<evidence type="ECO:0000256" key="1">
    <source>
        <dbReference type="PROSITE-ProRule" id="PRU00285"/>
    </source>
</evidence>
<dbReference type="OrthoDB" id="3855217at2"/>
<dbReference type="Proteomes" id="UP000319769">
    <property type="component" value="Unassembled WGS sequence"/>
</dbReference>
<dbReference type="RefSeq" id="WP_144748550.1">
    <property type="nucleotide sequence ID" value="NZ_VMNW02000023.1"/>
</dbReference>
<evidence type="ECO:0000313" key="5">
    <source>
        <dbReference type="Proteomes" id="UP000319769"/>
    </source>
</evidence>
<proteinExistence type="inferred from homology"/>
<keyword evidence="5" id="KW-1185">Reference proteome</keyword>
<comment type="similarity">
    <text evidence="1 2">Belongs to the small heat shock protein (HSP20) family.</text>
</comment>
<gene>
    <name evidence="4" type="ORF">FPZ12_017805</name>
</gene>
<dbReference type="Pfam" id="PF00011">
    <property type="entry name" value="HSP20"/>
    <property type="match status" value="1"/>
</dbReference>
<dbReference type="EMBL" id="VMNW02000023">
    <property type="protein sequence ID" value="KAA9160207.1"/>
    <property type="molecule type" value="Genomic_DNA"/>
</dbReference>
<evidence type="ECO:0000259" key="3">
    <source>
        <dbReference type="PROSITE" id="PS01031"/>
    </source>
</evidence>
<dbReference type="InterPro" id="IPR002068">
    <property type="entry name" value="A-crystallin/Hsp20_dom"/>
</dbReference>
<evidence type="ECO:0000313" key="4">
    <source>
        <dbReference type="EMBL" id="KAA9160207.1"/>
    </source>
</evidence>
<feature type="domain" description="SHSP" evidence="3">
    <location>
        <begin position="24"/>
        <end position="133"/>
    </location>
</feature>
<dbReference type="AlphaFoldDB" id="A0A5N0V175"/>
<dbReference type="PROSITE" id="PS01031">
    <property type="entry name" value="SHSP"/>
    <property type="match status" value="1"/>
</dbReference>
<dbReference type="InterPro" id="IPR031107">
    <property type="entry name" value="Small_HSP"/>
</dbReference>
<organism evidence="4 5">
    <name type="scientific">Amycolatopsis acidicola</name>
    <dbReference type="NCBI Taxonomy" id="2596893"/>
    <lineage>
        <taxon>Bacteria</taxon>
        <taxon>Bacillati</taxon>
        <taxon>Actinomycetota</taxon>
        <taxon>Actinomycetes</taxon>
        <taxon>Pseudonocardiales</taxon>
        <taxon>Pseudonocardiaceae</taxon>
        <taxon>Amycolatopsis</taxon>
    </lineage>
</organism>
<protein>
    <submittedName>
        <fullName evidence="4">Hsp20 family protein</fullName>
    </submittedName>
</protein>
<sequence length="135" mass="15118">MSSIVPRGRTALPMLAEWFESAWPFTEHSPMRIEEAVEEGKYVLRAELPGFDPDKGIRVTAEGGLLTVEAEREAKTEEKGRSEFRYGSFRRTVSLPRGADTSKIAAKYTDGILEVTVPYAEEKPGKQVEIEVTKK</sequence>
<dbReference type="PANTHER" id="PTHR11527">
    <property type="entry name" value="HEAT-SHOCK PROTEIN 20 FAMILY MEMBER"/>
    <property type="match status" value="1"/>
</dbReference>
<dbReference type="SUPFAM" id="SSF49764">
    <property type="entry name" value="HSP20-like chaperones"/>
    <property type="match status" value="1"/>
</dbReference>
<dbReference type="Gene3D" id="2.60.40.790">
    <property type="match status" value="1"/>
</dbReference>
<comment type="caution">
    <text evidence="4">The sequence shown here is derived from an EMBL/GenBank/DDBJ whole genome shotgun (WGS) entry which is preliminary data.</text>
</comment>
<accession>A0A5N0V175</accession>